<feature type="region of interest" description="Disordered" evidence="4">
    <location>
        <begin position="932"/>
        <end position="960"/>
    </location>
</feature>
<proteinExistence type="predicted"/>
<evidence type="ECO:0000256" key="4">
    <source>
        <dbReference type="SAM" id="MobiDB-lite"/>
    </source>
</evidence>
<dbReference type="InterPro" id="IPR019775">
    <property type="entry name" value="WD40_repeat_CS"/>
</dbReference>
<dbReference type="PANTHER" id="PTHR45532:SF1">
    <property type="entry name" value="WD REPEAT-CONTAINING PROTEIN 97"/>
    <property type="match status" value="1"/>
</dbReference>
<feature type="compositionally biased region" description="Low complexity" evidence="4">
    <location>
        <begin position="546"/>
        <end position="557"/>
    </location>
</feature>
<evidence type="ECO:0000313" key="5">
    <source>
        <dbReference type="EMBL" id="TMW64586.1"/>
    </source>
</evidence>
<keyword evidence="6" id="KW-1185">Reference proteome</keyword>
<dbReference type="InterPro" id="IPR015943">
    <property type="entry name" value="WD40/YVTN_repeat-like_dom_sf"/>
</dbReference>
<dbReference type="PROSITE" id="PS50082">
    <property type="entry name" value="WD_REPEATS_2"/>
    <property type="match status" value="2"/>
</dbReference>
<feature type="region of interest" description="Disordered" evidence="4">
    <location>
        <begin position="881"/>
        <end position="904"/>
    </location>
</feature>
<reference evidence="5" key="1">
    <citation type="submission" date="2019-03" db="EMBL/GenBank/DDBJ databases">
        <title>Long read genome sequence of the mycoparasitic Pythium oligandrum ATCC 38472 isolated from sugarbeet rhizosphere.</title>
        <authorList>
            <person name="Gaulin E."/>
        </authorList>
    </citation>
    <scope>NUCLEOTIDE SEQUENCE</scope>
    <source>
        <strain evidence="5">ATCC 38472_TT</strain>
    </source>
</reference>
<dbReference type="OrthoDB" id="6262491at2759"/>
<dbReference type="InterPro" id="IPR001680">
    <property type="entry name" value="WD40_rpt"/>
</dbReference>
<dbReference type="AlphaFoldDB" id="A0A8K1CKV5"/>
<feature type="region of interest" description="Disordered" evidence="4">
    <location>
        <begin position="621"/>
        <end position="655"/>
    </location>
</feature>
<feature type="repeat" description="WD" evidence="3">
    <location>
        <begin position="781"/>
        <end position="813"/>
    </location>
</feature>
<dbReference type="SUPFAM" id="SSF50998">
    <property type="entry name" value="Quinoprotein alcohol dehydrogenase-like"/>
    <property type="match status" value="1"/>
</dbReference>
<feature type="compositionally biased region" description="Low complexity" evidence="4">
    <location>
        <begin position="627"/>
        <end position="655"/>
    </location>
</feature>
<evidence type="ECO:0000313" key="6">
    <source>
        <dbReference type="Proteomes" id="UP000794436"/>
    </source>
</evidence>
<feature type="repeat" description="WD" evidence="3">
    <location>
        <begin position="276"/>
        <end position="317"/>
    </location>
</feature>
<gene>
    <name evidence="5" type="ORF">Poli38472_011466</name>
</gene>
<keyword evidence="1 3" id="KW-0853">WD repeat</keyword>
<organism evidence="5 6">
    <name type="scientific">Pythium oligandrum</name>
    <name type="common">Mycoparasitic fungus</name>
    <dbReference type="NCBI Taxonomy" id="41045"/>
    <lineage>
        <taxon>Eukaryota</taxon>
        <taxon>Sar</taxon>
        <taxon>Stramenopiles</taxon>
        <taxon>Oomycota</taxon>
        <taxon>Peronosporomycetes</taxon>
        <taxon>Pythiales</taxon>
        <taxon>Pythiaceae</taxon>
        <taxon>Pythium</taxon>
    </lineage>
</organism>
<evidence type="ECO:0000256" key="1">
    <source>
        <dbReference type="ARBA" id="ARBA00022574"/>
    </source>
</evidence>
<feature type="compositionally biased region" description="Low complexity" evidence="4">
    <location>
        <begin position="998"/>
        <end position="1010"/>
    </location>
</feature>
<evidence type="ECO:0000256" key="2">
    <source>
        <dbReference type="ARBA" id="ARBA00022737"/>
    </source>
</evidence>
<name>A0A8K1CKV5_PYTOL</name>
<dbReference type="Gene3D" id="2.130.10.10">
    <property type="entry name" value="YVTN repeat-like/Quinoprotein amine dehydrogenase"/>
    <property type="match status" value="3"/>
</dbReference>
<protein>
    <recommendedName>
        <fullName evidence="7">WD40 repeat-like protein</fullName>
    </recommendedName>
</protein>
<evidence type="ECO:0008006" key="7">
    <source>
        <dbReference type="Google" id="ProtNLM"/>
    </source>
</evidence>
<dbReference type="PROSITE" id="PS00678">
    <property type="entry name" value="WD_REPEATS_1"/>
    <property type="match status" value="1"/>
</dbReference>
<feature type="region of interest" description="Disordered" evidence="4">
    <location>
        <begin position="988"/>
        <end position="1044"/>
    </location>
</feature>
<feature type="compositionally biased region" description="Polar residues" evidence="4">
    <location>
        <begin position="526"/>
        <end position="537"/>
    </location>
</feature>
<dbReference type="Proteomes" id="UP000794436">
    <property type="component" value="Unassembled WGS sequence"/>
</dbReference>
<dbReference type="PANTHER" id="PTHR45532">
    <property type="entry name" value="WD REPEAT-CONTAINING PROTEIN 97"/>
    <property type="match status" value="1"/>
</dbReference>
<feature type="region of interest" description="Disordered" evidence="4">
    <location>
        <begin position="522"/>
        <end position="557"/>
    </location>
</feature>
<dbReference type="InterPro" id="IPR011047">
    <property type="entry name" value="Quinoprotein_ADH-like_sf"/>
</dbReference>
<feature type="compositionally biased region" description="Low complexity" evidence="4">
    <location>
        <begin position="933"/>
        <end position="957"/>
    </location>
</feature>
<dbReference type="SMART" id="SM00320">
    <property type="entry name" value="WD40"/>
    <property type="match status" value="8"/>
</dbReference>
<sequence>MVQSAVIHQDFEYTGHNAVLHTVCFNPQDASFVSGDDTSLRLWRPVRNGDVRQINLPPRTSQYIQALTFIESRQMYVASALDGTLRLYDVELNELTSIFTGRAVIVSLVFDSKHQRLFTGGIDGCAVWQLRGKASLNPENVLNPSYEIAALPNFFHYAEKILGKPTEEVGESEKAEKSTGKAPKKRFVRPNDIAWVQSVQLNSEQTRLYAQGKYQIDVFSTVDGHHVDTYAQLYPREYGAITAFVVHEKTQYIVCGSVSGALFVLSVCPISLIHIFKDHTTAVTGLAVHGSSGLILSSSMDGTVRLWDLDARRQTHRLDVRQPVHAMGILVPSANPYEFYCRVRSSVQIFSIRSAAKEHLASLTPTSILQRVVTPTAATIYAPEVLLGEREDTKDNSLFKLAALRSKDERAHDAELEHQLQQMQTPTQWIVAAGMDRTIRVFSGRAAHEAPSFTWIPEETTLNVIGFSLHPKGTRLFLLLESQKLVLVEVVKLEDDDQNEERPRAPVTQIIDLDPCNGPFKLSGKSCETGNKSPSIRSQKKERDTSTSSSTPASASTTTIMRGAIRSLCCCHYPPIFRASMASSSVVSTPSAYAPALTSDAAHARWFSRTFVHRRQQTKRELKRLDSSLSTNSSSSPEKPQETASPSSPSSQRPPLVQSEREWVVCGSEYGHLVFWHAGLGPSFADAISLDAHDAAIVAIQAGASSALLVSLDAAKRVHLWQLQPVFNLRQMLELHESPTCWVLSPTSELLVSGYEDGTVVLMNVSDALSASHQVETFTGDEHHFAMISAADFLDEKQLVLTASVDAVIKVWDHQKNLLRQIQLGMALTSLCFMNQDGDVMAGVATGILVIPRADILPEKLPETNHSTAKKLPFWLEAAESNGSATMEPREPSQPTRPIGFLKKRVSVTFRDDSEDRRGFQADQNDAVNALKASEASNPESPEPSESLLPPMSPSNSWERKKDALVASIPLNKPIAELHPPVLRPISNRQPRLHLNQRPPSSSLRSPSSSFVRKDQDWRDVIMPSPYRLPTRDSPRHARTRSSAAAQTIAELRMLAHTSHLHPPRSPRRDSSCNVEDSPASPLAIGRAEGDPVPLQYCKHQAPVPHKAKTPRKLWNAIGGEDRRLLAVQRNLPSI</sequence>
<keyword evidence="2" id="KW-0677">Repeat</keyword>
<feature type="region of interest" description="Disordered" evidence="4">
    <location>
        <begin position="1058"/>
        <end position="1088"/>
    </location>
</feature>
<dbReference type="PROSITE" id="PS50294">
    <property type="entry name" value="WD_REPEATS_REGION"/>
    <property type="match status" value="1"/>
</dbReference>
<accession>A0A8K1CKV5</accession>
<dbReference type="EMBL" id="SPLM01000039">
    <property type="protein sequence ID" value="TMW64586.1"/>
    <property type="molecule type" value="Genomic_DNA"/>
</dbReference>
<dbReference type="Pfam" id="PF00400">
    <property type="entry name" value="WD40"/>
    <property type="match status" value="4"/>
</dbReference>
<evidence type="ECO:0000256" key="3">
    <source>
        <dbReference type="PROSITE-ProRule" id="PRU00221"/>
    </source>
</evidence>
<comment type="caution">
    <text evidence="5">The sequence shown here is derived from an EMBL/GenBank/DDBJ whole genome shotgun (WGS) entry which is preliminary data.</text>
</comment>